<accession>A0A5B7E230</accession>
<evidence type="ECO:0000313" key="2">
    <source>
        <dbReference type="EMBL" id="MPC27459.1"/>
    </source>
</evidence>
<gene>
    <name evidence="2" type="ORF">E2C01_020629</name>
</gene>
<feature type="region of interest" description="Disordered" evidence="1">
    <location>
        <begin position="47"/>
        <end position="108"/>
    </location>
</feature>
<evidence type="ECO:0000256" key="1">
    <source>
        <dbReference type="SAM" id="MobiDB-lite"/>
    </source>
</evidence>
<dbReference type="EMBL" id="VSRR010001751">
    <property type="protein sequence ID" value="MPC27459.1"/>
    <property type="molecule type" value="Genomic_DNA"/>
</dbReference>
<evidence type="ECO:0000313" key="3">
    <source>
        <dbReference type="Proteomes" id="UP000324222"/>
    </source>
</evidence>
<dbReference type="AlphaFoldDB" id="A0A5B7E230"/>
<dbReference type="Proteomes" id="UP000324222">
    <property type="component" value="Unassembled WGS sequence"/>
</dbReference>
<name>A0A5B7E230_PORTR</name>
<keyword evidence="3" id="KW-1185">Reference proteome</keyword>
<feature type="compositionally biased region" description="Low complexity" evidence="1">
    <location>
        <begin position="53"/>
        <end position="62"/>
    </location>
</feature>
<sequence>MRLAQDCFKKPAELWRKETFNTARKSGGDGTISSLILFIASPARGHTHEAYSPRHAASSPMAPSHPRPPPAARRHLTLHPRPAQPRPTPPGPTPPRAAPAAQDPHRSDARTLAHTFPSFAAILGGGKDCEGEGVLQCVVAEGGAEWPASLSRQTCRQQLATAPREARPLPLLGSRDA</sequence>
<organism evidence="2 3">
    <name type="scientific">Portunus trituberculatus</name>
    <name type="common">Swimming crab</name>
    <name type="synonym">Neptunus trituberculatus</name>
    <dbReference type="NCBI Taxonomy" id="210409"/>
    <lineage>
        <taxon>Eukaryota</taxon>
        <taxon>Metazoa</taxon>
        <taxon>Ecdysozoa</taxon>
        <taxon>Arthropoda</taxon>
        <taxon>Crustacea</taxon>
        <taxon>Multicrustacea</taxon>
        <taxon>Malacostraca</taxon>
        <taxon>Eumalacostraca</taxon>
        <taxon>Eucarida</taxon>
        <taxon>Decapoda</taxon>
        <taxon>Pleocyemata</taxon>
        <taxon>Brachyura</taxon>
        <taxon>Eubrachyura</taxon>
        <taxon>Portunoidea</taxon>
        <taxon>Portunidae</taxon>
        <taxon>Portuninae</taxon>
        <taxon>Portunus</taxon>
    </lineage>
</organism>
<comment type="caution">
    <text evidence="2">The sequence shown here is derived from an EMBL/GenBank/DDBJ whole genome shotgun (WGS) entry which is preliminary data.</text>
</comment>
<reference evidence="2 3" key="1">
    <citation type="submission" date="2019-05" db="EMBL/GenBank/DDBJ databases">
        <title>Another draft genome of Portunus trituberculatus and its Hox gene families provides insights of decapod evolution.</title>
        <authorList>
            <person name="Jeong J.-H."/>
            <person name="Song I."/>
            <person name="Kim S."/>
            <person name="Choi T."/>
            <person name="Kim D."/>
            <person name="Ryu S."/>
            <person name="Kim W."/>
        </authorList>
    </citation>
    <scope>NUCLEOTIDE SEQUENCE [LARGE SCALE GENOMIC DNA]</scope>
    <source>
        <tissue evidence="2">Muscle</tissue>
    </source>
</reference>
<protein>
    <submittedName>
        <fullName evidence="2">Uncharacterized protein</fullName>
    </submittedName>
</protein>
<proteinExistence type="predicted"/>
<feature type="compositionally biased region" description="Pro residues" evidence="1">
    <location>
        <begin position="82"/>
        <end position="97"/>
    </location>
</feature>